<dbReference type="RefSeq" id="WP_105041031.1">
    <property type="nucleotide sequence ID" value="NZ_PPSL01000007.1"/>
</dbReference>
<keyword evidence="2" id="KW-1185">Reference proteome</keyword>
<dbReference type="Proteomes" id="UP000239872">
    <property type="component" value="Unassembled WGS sequence"/>
</dbReference>
<proteinExistence type="predicted"/>
<comment type="caution">
    <text evidence="1">The sequence shown here is derived from an EMBL/GenBank/DDBJ whole genome shotgun (WGS) entry which is preliminary data.</text>
</comment>
<evidence type="ECO:0000313" key="2">
    <source>
        <dbReference type="Proteomes" id="UP000239872"/>
    </source>
</evidence>
<dbReference type="AlphaFoldDB" id="A0A2S7SRF1"/>
<sequence>MIPDSIKKRIEVRFGKSIRYPKDCDALALSISNYCNEKISPATLVRIFGMAKQGPTHPRKFTLDLIAQYTGYNCWEDASKDNRLIDNSNIEIMETMTISGLNLEQVISFKYGPGSKVKVKYLGNNDFQVLESDKSTMVKDDILTIVDMNLHWK</sequence>
<name>A0A2S7SRF1_9BACT</name>
<evidence type="ECO:0000313" key="1">
    <source>
        <dbReference type="EMBL" id="PQJ09126.1"/>
    </source>
</evidence>
<organism evidence="1 2">
    <name type="scientific">Flavipsychrobacter stenotrophus</name>
    <dbReference type="NCBI Taxonomy" id="2077091"/>
    <lineage>
        <taxon>Bacteria</taxon>
        <taxon>Pseudomonadati</taxon>
        <taxon>Bacteroidota</taxon>
        <taxon>Chitinophagia</taxon>
        <taxon>Chitinophagales</taxon>
        <taxon>Chitinophagaceae</taxon>
        <taxon>Flavipsychrobacter</taxon>
    </lineage>
</organism>
<protein>
    <submittedName>
        <fullName evidence="1">Uncharacterized protein</fullName>
    </submittedName>
</protein>
<dbReference type="OrthoDB" id="864024at2"/>
<dbReference type="EMBL" id="PPSL01000007">
    <property type="protein sequence ID" value="PQJ09126.1"/>
    <property type="molecule type" value="Genomic_DNA"/>
</dbReference>
<reference evidence="1 2" key="1">
    <citation type="submission" date="2018-01" db="EMBL/GenBank/DDBJ databases">
        <title>A novel member of the phylum Bacteroidetes isolated from glacier ice.</title>
        <authorList>
            <person name="Liu Q."/>
            <person name="Xin Y.-H."/>
        </authorList>
    </citation>
    <scope>NUCLEOTIDE SEQUENCE [LARGE SCALE GENOMIC DNA]</scope>
    <source>
        <strain evidence="1 2">RB1R16</strain>
    </source>
</reference>
<gene>
    <name evidence="1" type="ORF">CJD36_020225</name>
</gene>
<accession>A0A2S7SRF1</accession>